<dbReference type="Proteomes" id="UP001237988">
    <property type="component" value="Segment"/>
</dbReference>
<dbReference type="EMBL" id="OQ749652">
    <property type="protein sequence ID" value="WIC39675.1"/>
    <property type="molecule type" value="Genomic_DNA"/>
</dbReference>
<feature type="region of interest" description="Disordered" evidence="1">
    <location>
        <begin position="28"/>
        <end position="47"/>
    </location>
</feature>
<evidence type="ECO:0000256" key="1">
    <source>
        <dbReference type="SAM" id="MobiDB-lite"/>
    </source>
</evidence>
<sequence length="47" mass="5418">MWNSWFGAGEGPTAFAYDMMVLEDIEKERRKASEDEDEDEEASTDEV</sequence>
<feature type="compositionally biased region" description="Acidic residues" evidence="1">
    <location>
        <begin position="34"/>
        <end position="47"/>
    </location>
</feature>
<organism evidence="2 3">
    <name type="scientific">Phage Phass-1</name>
    <dbReference type="NCBI Taxonomy" id="3043662"/>
    <lineage>
        <taxon>Viruses</taxon>
        <taxon>Duplodnaviria</taxon>
        <taxon>Heunggongvirae</taxon>
        <taxon>Uroviricota</taxon>
        <taxon>Caudoviricetes</taxon>
        <taxon>Caudoviricetes code 15 clade</taxon>
    </lineage>
</organism>
<name>A0AAF0LX65_9CAUD</name>
<evidence type="ECO:0000313" key="3">
    <source>
        <dbReference type="Proteomes" id="UP001237988"/>
    </source>
</evidence>
<reference evidence="2" key="1">
    <citation type="submission" date="2023-04" db="EMBL/GenBank/DDBJ databases">
        <title>Bacteriophage Phass-1 Discovered in the Human Gut Virome - the Founding Member of the Proposed New Family Phassviridae.</title>
        <authorList>
            <person name="Tikunov A.Y."/>
            <person name="Morozova V.V."/>
            <person name="Chechushkov A.V."/>
            <person name="Tikunova N.V."/>
        </authorList>
    </citation>
    <scope>NUCLEOTIDE SEQUENCE</scope>
</reference>
<accession>A0AAF0LX65</accession>
<protein>
    <submittedName>
        <fullName evidence="2">Uncharacterized protein</fullName>
    </submittedName>
</protein>
<evidence type="ECO:0000313" key="2">
    <source>
        <dbReference type="EMBL" id="WIC39675.1"/>
    </source>
</evidence>
<proteinExistence type="predicted"/>